<evidence type="ECO:0000313" key="10">
    <source>
        <dbReference type="EMBL" id="KAJ6952088.1"/>
    </source>
</evidence>
<evidence type="ECO:0000313" key="11">
    <source>
        <dbReference type="Proteomes" id="UP001164929"/>
    </source>
</evidence>
<feature type="transmembrane region" description="Helical" evidence="8">
    <location>
        <begin position="31"/>
        <end position="53"/>
    </location>
</feature>
<evidence type="ECO:0000256" key="1">
    <source>
        <dbReference type="ARBA" id="ARBA00004141"/>
    </source>
</evidence>
<name>A0AAD6PPR4_9ROSI</name>
<feature type="transmembrane region" description="Helical" evidence="8">
    <location>
        <begin position="7"/>
        <end position="25"/>
    </location>
</feature>
<keyword evidence="7 8" id="KW-0472">Membrane</keyword>
<keyword evidence="2" id="KW-0813">Transport</keyword>
<dbReference type="GO" id="GO:0009536">
    <property type="term" value="C:plastid"/>
    <property type="evidence" value="ECO:0007669"/>
    <property type="project" value="UniProtKB-ARBA"/>
</dbReference>
<evidence type="ECO:0000256" key="2">
    <source>
        <dbReference type="ARBA" id="ARBA00022448"/>
    </source>
</evidence>
<feature type="domain" description="NADH:quinone oxidoreductase/Mrp antiporter transmembrane" evidence="9">
    <location>
        <begin position="1"/>
        <end position="120"/>
    </location>
</feature>
<evidence type="ECO:0000256" key="6">
    <source>
        <dbReference type="ARBA" id="ARBA00023027"/>
    </source>
</evidence>
<keyword evidence="5 8" id="KW-1133">Transmembrane helix</keyword>
<sequence length="140" mass="16528">MKRMLASIGEIEYIIIGIIIGDLNYKHASMIIYIIFYICMNLETFACIVLFGLRSGTDNIQDYIGLYMKDFFFFLALSLVLCLLSLEELPPLTSFFEKLYLFWCGMQASLYILVLIEIFMNIFFIYYYLKIIKLLIIRQN</sequence>
<keyword evidence="4" id="KW-1278">Translocase</keyword>
<feature type="transmembrane region" description="Helical" evidence="8">
    <location>
        <begin position="65"/>
        <end position="86"/>
    </location>
</feature>
<dbReference type="Proteomes" id="UP001164929">
    <property type="component" value="Chromosome 19"/>
</dbReference>
<dbReference type="PANTHER" id="PTHR22773">
    <property type="entry name" value="NADH DEHYDROGENASE"/>
    <property type="match status" value="1"/>
</dbReference>
<comment type="subcellular location">
    <subcellularLocation>
        <location evidence="1">Membrane</location>
        <topology evidence="1">Multi-pass membrane protein</topology>
    </subcellularLocation>
</comment>
<evidence type="ECO:0000256" key="3">
    <source>
        <dbReference type="ARBA" id="ARBA00022692"/>
    </source>
</evidence>
<keyword evidence="6" id="KW-0520">NAD</keyword>
<organism evidence="10 11">
    <name type="scientific">Populus alba x Populus x berolinensis</name>
    <dbReference type="NCBI Taxonomy" id="444605"/>
    <lineage>
        <taxon>Eukaryota</taxon>
        <taxon>Viridiplantae</taxon>
        <taxon>Streptophyta</taxon>
        <taxon>Embryophyta</taxon>
        <taxon>Tracheophyta</taxon>
        <taxon>Spermatophyta</taxon>
        <taxon>Magnoliopsida</taxon>
        <taxon>eudicotyledons</taxon>
        <taxon>Gunneridae</taxon>
        <taxon>Pentapetalae</taxon>
        <taxon>rosids</taxon>
        <taxon>fabids</taxon>
        <taxon>Malpighiales</taxon>
        <taxon>Salicaceae</taxon>
        <taxon>Saliceae</taxon>
        <taxon>Populus</taxon>
    </lineage>
</organism>
<dbReference type="GO" id="GO:0016020">
    <property type="term" value="C:membrane"/>
    <property type="evidence" value="ECO:0007669"/>
    <property type="project" value="UniProtKB-SubCell"/>
</dbReference>
<dbReference type="Pfam" id="PF00361">
    <property type="entry name" value="Proton_antipo_M"/>
    <property type="match status" value="1"/>
</dbReference>
<evidence type="ECO:0000256" key="5">
    <source>
        <dbReference type="ARBA" id="ARBA00022989"/>
    </source>
</evidence>
<proteinExistence type="predicted"/>
<gene>
    <name evidence="10" type="ORF">NC653_041294</name>
</gene>
<keyword evidence="3 8" id="KW-0812">Transmembrane</keyword>
<dbReference type="InterPro" id="IPR001750">
    <property type="entry name" value="ND/Mrp_TM"/>
</dbReference>
<protein>
    <recommendedName>
        <fullName evidence="9">NADH:quinone oxidoreductase/Mrp antiporter transmembrane domain-containing protein</fullName>
    </recommendedName>
</protein>
<dbReference type="AlphaFoldDB" id="A0AAD6PPR4"/>
<evidence type="ECO:0000256" key="4">
    <source>
        <dbReference type="ARBA" id="ARBA00022967"/>
    </source>
</evidence>
<dbReference type="EMBL" id="JAQIZT010000019">
    <property type="protein sequence ID" value="KAJ6952088.1"/>
    <property type="molecule type" value="Genomic_DNA"/>
</dbReference>
<evidence type="ECO:0000259" key="9">
    <source>
        <dbReference type="Pfam" id="PF00361"/>
    </source>
</evidence>
<evidence type="ECO:0000256" key="7">
    <source>
        <dbReference type="ARBA" id="ARBA00023136"/>
    </source>
</evidence>
<keyword evidence="11" id="KW-1185">Reference proteome</keyword>
<comment type="caution">
    <text evidence="10">The sequence shown here is derived from an EMBL/GenBank/DDBJ whole genome shotgun (WGS) entry which is preliminary data.</text>
</comment>
<reference evidence="10" key="1">
    <citation type="journal article" date="2023" name="Mol. Ecol. Resour.">
        <title>Chromosome-level genome assembly of a triploid poplar Populus alba 'Berolinensis'.</title>
        <authorList>
            <person name="Chen S."/>
            <person name="Yu Y."/>
            <person name="Wang X."/>
            <person name="Wang S."/>
            <person name="Zhang T."/>
            <person name="Zhou Y."/>
            <person name="He R."/>
            <person name="Meng N."/>
            <person name="Wang Y."/>
            <person name="Liu W."/>
            <person name="Liu Z."/>
            <person name="Liu J."/>
            <person name="Guo Q."/>
            <person name="Huang H."/>
            <person name="Sederoff R.R."/>
            <person name="Wang G."/>
            <person name="Qu G."/>
            <person name="Chen S."/>
        </authorList>
    </citation>
    <scope>NUCLEOTIDE SEQUENCE</scope>
    <source>
        <strain evidence="10">SC-2020</strain>
    </source>
</reference>
<feature type="transmembrane region" description="Helical" evidence="8">
    <location>
        <begin position="106"/>
        <end position="129"/>
    </location>
</feature>
<evidence type="ECO:0000256" key="8">
    <source>
        <dbReference type="SAM" id="Phobius"/>
    </source>
</evidence>
<accession>A0AAD6PPR4</accession>